<evidence type="ECO:0000256" key="3">
    <source>
        <dbReference type="ARBA" id="ARBA00022692"/>
    </source>
</evidence>
<feature type="transmembrane region" description="Helical" evidence="6">
    <location>
        <begin position="235"/>
        <end position="255"/>
    </location>
</feature>
<keyword evidence="4 6" id="KW-1133">Transmembrane helix</keyword>
<protein>
    <recommendedName>
        <fullName evidence="9">Surfeit locus protein 4 homolog</fullName>
    </recommendedName>
</protein>
<evidence type="ECO:0000256" key="6">
    <source>
        <dbReference type="SAM" id="Phobius"/>
    </source>
</evidence>
<evidence type="ECO:0008006" key="9">
    <source>
        <dbReference type="Google" id="ProtNLM"/>
    </source>
</evidence>
<sequence>MCIALISNYQLEILFVKSLRTMDPLILEVYQNRAMKLLLTTLARCLIVSNFLAEALYISQNWFLLRSILSMRWHCGYWVAGVYISLQVTTQLTGSLLLVVQRERFWATGILWMAAHMRLAANPTLWSLTRYMELCGPISALLLMMLNSRRQAVVSFLLITYLNFKDLECLLWHIIYKYVLKVLLALVMVGFRLKISAGLLVLLMAIHCLDTHIWWDASFEGNSLATRDLRRFHFWNKVSVAGGLILTAVTTRYNYHMF</sequence>
<evidence type="ECO:0000313" key="8">
    <source>
        <dbReference type="Proteomes" id="UP001652680"/>
    </source>
</evidence>
<accession>A0ABM5J2H4</accession>
<evidence type="ECO:0000313" key="7">
    <source>
        <dbReference type="EnsemblMetazoa" id="XP_044313024.1"/>
    </source>
</evidence>
<dbReference type="RefSeq" id="XP_044313024.1">
    <property type="nucleotide sequence ID" value="XM_044457089.1"/>
</dbReference>
<dbReference type="GeneID" id="123036935"/>
<organism evidence="7 8">
    <name type="scientific">Drosophila rhopaloa</name>
    <name type="common">Fruit fly</name>
    <dbReference type="NCBI Taxonomy" id="1041015"/>
    <lineage>
        <taxon>Eukaryota</taxon>
        <taxon>Metazoa</taxon>
        <taxon>Ecdysozoa</taxon>
        <taxon>Arthropoda</taxon>
        <taxon>Hexapoda</taxon>
        <taxon>Insecta</taxon>
        <taxon>Pterygota</taxon>
        <taxon>Neoptera</taxon>
        <taxon>Endopterygota</taxon>
        <taxon>Diptera</taxon>
        <taxon>Brachycera</taxon>
        <taxon>Muscomorpha</taxon>
        <taxon>Ephydroidea</taxon>
        <taxon>Drosophilidae</taxon>
        <taxon>Drosophila</taxon>
        <taxon>Sophophora</taxon>
    </lineage>
</organism>
<dbReference type="EnsemblMetazoa" id="XM_044457089.1">
    <property type="protein sequence ID" value="XP_044313024.1"/>
    <property type="gene ID" value="LOC123036935"/>
</dbReference>
<reference evidence="8" key="1">
    <citation type="journal article" date="2021" name="Elife">
        <title>Highly contiguous assemblies of 101 drosophilid genomes.</title>
        <authorList>
            <person name="Kim B.Y."/>
            <person name="Wang J.R."/>
            <person name="Miller D.E."/>
            <person name="Barmina O."/>
            <person name="Delaney E."/>
            <person name="Thompson A."/>
            <person name="Comeault A.A."/>
            <person name="Peede D."/>
            <person name="D'Agostino E.R."/>
            <person name="Pelaez J."/>
            <person name="Aguilar J.M."/>
            <person name="Haji D."/>
            <person name="Matsunaga T."/>
            <person name="Armstrong E.E."/>
            <person name="Zych M."/>
            <person name="Ogawa Y."/>
            <person name="Stamenkovic-Radak M."/>
            <person name="Jelic M."/>
            <person name="Veselinovic M.S."/>
            <person name="Tanaskovic M."/>
            <person name="Eric P."/>
            <person name="Gao J.J."/>
            <person name="Katoh T.K."/>
            <person name="Toda M.J."/>
            <person name="Watabe H."/>
            <person name="Watada M."/>
            <person name="Davis J.S."/>
            <person name="Moyle L.C."/>
            <person name="Manoli G."/>
            <person name="Bertolini E."/>
            <person name="Kostal V."/>
            <person name="Hawley R.S."/>
            <person name="Takahashi A."/>
            <person name="Jones C.D."/>
            <person name="Price D.K."/>
            <person name="Whiteman N."/>
            <person name="Kopp A."/>
            <person name="Matute D.R."/>
            <person name="Petrov D.A."/>
        </authorList>
    </citation>
    <scope>NUCLEOTIDE SEQUENCE [LARGE SCALE GENOMIC DNA]</scope>
</reference>
<dbReference type="InterPro" id="IPR002995">
    <property type="entry name" value="Surf4"/>
</dbReference>
<keyword evidence="8" id="KW-1185">Reference proteome</keyword>
<keyword evidence="5 6" id="KW-0472">Membrane</keyword>
<proteinExistence type="inferred from homology"/>
<dbReference type="Proteomes" id="UP001652680">
    <property type="component" value="Unassembled WGS sequence"/>
</dbReference>
<comment type="similarity">
    <text evidence="2">Belongs to the SURF4 family.</text>
</comment>
<evidence type="ECO:0000256" key="2">
    <source>
        <dbReference type="ARBA" id="ARBA00006945"/>
    </source>
</evidence>
<evidence type="ECO:0000256" key="5">
    <source>
        <dbReference type="ARBA" id="ARBA00023136"/>
    </source>
</evidence>
<comment type="subcellular location">
    <subcellularLocation>
        <location evidence="1">Membrane</location>
        <topology evidence="1">Multi-pass membrane protein</topology>
    </subcellularLocation>
</comment>
<feature type="transmembrane region" description="Helical" evidence="6">
    <location>
        <begin position="37"/>
        <end position="57"/>
    </location>
</feature>
<feature type="transmembrane region" description="Helical" evidence="6">
    <location>
        <begin position="77"/>
        <end position="99"/>
    </location>
</feature>
<name>A0ABM5J2H4_DRORH</name>
<evidence type="ECO:0000256" key="1">
    <source>
        <dbReference type="ARBA" id="ARBA00004141"/>
    </source>
</evidence>
<keyword evidence="3 6" id="KW-0812">Transmembrane</keyword>
<dbReference type="Pfam" id="PF02077">
    <property type="entry name" value="SURF4"/>
    <property type="match status" value="2"/>
</dbReference>
<feature type="transmembrane region" description="Helical" evidence="6">
    <location>
        <begin position="140"/>
        <end position="164"/>
    </location>
</feature>
<evidence type="ECO:0000256" key="4">
    <source>
        <dbReference type="ARBA" id="ARBA00022989"/>
    </source>
</evidence>
<reference evidence="7" key="2">
    <citation type="submission" date="2025-05" db="UniProtKB">
        <authorList>
            <consortium name="EnsemblMetazoa"/>
        </authorList>
    </citation>
    <scope>IDENTIFICATION</scope>
</reference>